<feature type="transmembrane region" description="Helical" evidence="7">
    <location>
        <begin position="20"/>
        <end position="44"/>
    </location>
</feature>
<keyword evidence="3" id="KW-0997">Cell inner membrane</keyword>
<evidence type="ECO:0000256" key="6">
    <source>
        <dbReference type="ARBA" id="ARBA00023315"/>
    </source>
</evidence>
<keyword evidence="2" id="KW-1003">Cell membrane</keyword>
<evidence type="ECO:0000256" key="2">
    <source>
        <dbReference type="ARBA" id="ARBA00022475"/>
    </source>
</evidence>
<dbReference type="InterPro" id="IPR004960">
    <property type="entry name" value="LipA_acyltrans"/>
</dbReference>
<dbReference type="GO" id="GO:0005886">
    <property type="term" value="C:plasma membrane"/>
    <property type="evidence" value="ECO:0007669"/>
    <property type="project" value="UniProtKB-SubCell"/>
</dbReference>
<dbReference type="PANTHER" id="PTHR30606">
    <property type="entry name" value="LIPID A BIOSYNTHESIS LAUROYL ACYLTRANSFERASE"/>
    <property type="match status" value="1"/>
</dbReference>
<proteinExistence type="predicted"/>
<keyword evidence="7" id="KW-1133">Transmembrane helix</keyword>
<dbReference type="EMBL" id="CP053832">
    <property type="protein sequence ID" value="QKF83863.1"/>
    <property type="molecule type" value="Genomic_DNA"/>
</dbReference>
<dbReference type="RefSeq" id="WP_018712416.1">
    <property type="nucleotide sequence ID" value="NZ_CP053832.1"/>
</dbReference>
<gene>
    <name evidence="8" type="ORF">CURT_0339</name>
</gene>
<dbReference type="CDD" id="cd07984">
    <property type="entry name" value="LPLAT_LABLAT-like"/>
    <property type="match status" value="1"/>
</dbReference>
<dbReference type="GO" id="GO:0016746">
    <property type="term" value="F:acyltransferase activity"/>
    <property type="evidence" value="ECO:0007669"/>
    <property type="project" value="UniProtKB-KW"/>
</dbReference>
<evidence type="ECO:0000313" key="9">
    <source>
        <dbReference type="Proteomes" id="UP000509722"/>
    </source>
</evidence>
<evidence type="ECO:0000313" key="8">
    <source>
        <dbReference type="EMBL" id="QKF83863.1"/>
    </source>
</evidence>
<dbReference type="Pfam" id="PF03279">
    <property type="entry name" value="Lip_A_acyltrans"/>
    <property type="match status" value="1"/>
</dbReference>
<evidence type="ECO:0000256" key="7">
    <source>
        <dbReference type="SAM" id="Phobius"/>
    </source>
</evidence>
<dbReference type="GO" id="GO:0009247">
    <property type="term" value="P:glycolipid biosynthetic process"/>
    <property type="evidence" value="ECO:0007669"/>
    <property type="project" value="UniProtKB-ARBA"/>
</dbReference>
<evidence type="ECO:0000256" key="3">
    <source>
        <dbReference type="ARBA" id="ARBA00022519"/>
    </source>
</evidence>
<dbReference type="AlphaFoldDB" id="A0AAE7JP58"/>
<evidence type="ECO:0000256" key="4">
    <source>
        <dbReference type="ARBA" id="ARBA00022679"/>
    </source>
</evidence>
<dbReference type="Proteomes" id="UP000509722">
    <property type="component" value="Chromosome"/>
</dbReference>
<reference evidence="8 9" key="1">
    <citation type="submission" date="2020-05" db="EMBL/GenBank/DDBJ databases">
        <title>Complete genome sequencing of Campylobacter and Arcobacter type strains.</title>
        <authorList>
            <person name="Miller W.G."/>
            <person name="Yee E."/>
        </authorList>
    </citation>
    <scope>NUCLEOTIDE SEQUENCE [LARGE SCALE GENOMIC DNA]</scope>
    <source>
        <strain evidence="8 9">LMG 6451</strain>
    </source>
</reference>
<keyword evidence="5 7" id="KW-0472">Membrane</keyword>
<organism evidence="8 9">
    <name type="scientific">Campylobacter ureolyticus</name>
    <dbReference type="NCBI Taxonomy" id="827"/>
    <lineage>
        <taxon>Bacteria</taxon>
        <taxon>Pseudomonadati</taxon>
        <taxon>Campylobacterota</taxon>
        <taxon>Epsilonproteobacteria</taxon>
        <taxon>Campylobacterales</taxon>
        <taxon>Campylobacteraceae</taxon>
        <taxon>Campylobacter</taxon>
    </lineage>
</organism>
<evidence type="ECO:0000256" key="5">
    <source>
        <dbReference type="ARBA" id="ARBA00023136"/>
    </source>
</evidence>
<dbReference type="GeneID" id="77175250"/>
<sequence length="298" mass="35058">MPWYNQKEKGTIFLLKITFYLVKFFPSFLLKPIIFFISLIYFALSKDERNNIENFYKNLKYDNVNLKIIFSNFYNFSLSITDKIAVWIGKIKFENIVLENEEDLLEKLVLPKNGSIIIASHFGNVEIARALSDKKHNVKLAILAHTKNMLKFNSLINEISSKKIEIFEVKDLDIDKMIKLDNFLQNGGHLCIMADRVPINSNRVLRVNFLGRDALFPTGAFDLAYLLKCPVNLLWCIKKDGIYHVKVDEISKKIEKKEIKQNLEKYVKLLEQNCKKFPSMWFNFYDFWSKDDKKSLQK</sequence>
<comment type="subcellular location">
    <subcellularLocation>
        <location evidence="1">Cell inner membrane</location>
    </subcellularLocation>
</comment>
<dbReference type="PANTHER" id="PTHR30606:SF10">
    <property type="entry name" value="PHOSPHATIDYLINOSITOL MANNOSIDE ACYLTRANSFERASE"/>
    <property type="match status" value="1"/>
</dbReference>
<keyword evidence="6" id="KW-0012">Acyltransferase</keyword>
<name>A0AAE7JP58_9BACT</name>
<evidence type="ECO:0000256" key="1">
    <source>
        <dbReference type="ARBA" id="ARBA00004533"/>
    </source>
</evidence>
<keyword evidence="7" id="KW-0812">Transmembrane</keyword>
<keyword evidence="4" id="KW-0808">Transferase</keyword>
<protein>
    <submittedName>
        <fullName evidence="8">Glycosyltransferase, family 2</fullName>
    </submittedName>
</protein>
<accession>A0AAE7JP58</accession>